<dbReference type="PANTHER" id="PTHR10953:SF102">
    <property type="entry name" value="ADENYLYLTRANSFERASE AND SULFURTRANSFERASE MOCS3"/>
    <property type="match status" value="1"/>
</dbReference>
<evidence type="ECO:0000256" key="11">
    <source>
        <dbReference type="ARBA" id="ARBA00075328"/>
    </source>
</evidence>
<dbReference type="SUPFAM" id="SSF69572">
    <property type="entry name" value="Activating enzymes of the ubiquitin-like proteins"/>
    <property type="match status" value="1"/>
</dbReference>
<proteinExistence type="inferred from homology"/>
<keyword evidence="3" id="KW-0547">Nucleotide-binding</keyword>
<evidence type="ECO:0000256" key="1">
    <source>
        <dbReference type="ARBA" id="ARBA00009919"/>
    </source>
</evidence>
<comment type="caution">
    <text evidence="14">The sequence shown here is derived from an EMBL/GenBank/DDBJ whole genome shotgun (WGS) entry which is preliminary data.</text>
</comment>
<reference evidence="14 15" key="1">
    <citation type="submission" date="2018-04" db="EMBL/GenBank/DDBJ databases">
        <title>Novel Campyloabacter and Helicobacter Species and Strains.</title>
        <authorList>
            <person name="Mannion A.J."/>
            <person name="Shen Z."/>
            <person name="Fox J.G."/>
        </authorList>
    </citation>
    <scope>NUCLEOTIDE SEQUENCE [LARGE SCALE GENOMIC DNA]</scope>
    <source>
        <strain evidence="14 15">MIT 97-5075</strain>
    </source>
</reference>
<dbReference type="AlphaFoldDB" id="A0A3D8J309"/>
<evidence type="ECO:0000313" key="14">
    <source>
        <dbReference type="EMBL" id="RDU71234.1"/>
    </source>
</evidence>
<dbReference type="GO" id="GO:0004792">
    <property type="term" value="F:thiosulfate-cyanide sulfurtransferase activity"/>
    <property type="evidence" value="ECO:0007669"/>
    <property type="project" value="TreeGrafter"/>
</dbReference>
<name>A0A3D8J309_9HELI</name>
<dbReference type="InterPro" id="IPR000594">
    <property type="entry name" value="ThiF_NAD_FAD-bd"/>
</dbReference>
<sequence>MESQELLQERYLRHLMLEDVGQEGQSKLAQSKVLVIGAGGLGSPVCLYLSAAGIGNIGIVDCDVVDISNLQRQVIHFTSDIGKSKISSASIKMRSINPNITVDTYFEKFTKNNASTIVQKYDFVVDATDNFTSKFLINDICVTANKPFSHAGVLKYRGQTMTVLPHKTACFRCVFENPPAKELDSIFTAGLFGVVPGIIGCLQASEVIKYILGLGELLTDTLLTIDIKTMNFRKVNVKKDAECSVCSQIST</sequence>
<gene>
    <name evidence="14" type="ORF">CQA66_06720</name>
</gene>
<dbReference type="GO" id="GO:0008641">
    <property type="term" value="F:ubiquitin-like modifier activating enzyme activity"/>
    <property type="evidence" value="ECO:0007669"/>
    <property type="project" value="InterPro"/>
</dbReference>
<evidence type="ECO:0000259" key="13">
    <source>
        <dbReference type="Pfam" id="PF00899"/>
    </source>
</evidence>
<dbReference type="Pfam" id="PF00899">
    <property type="entry name" value="ThiF"/>
    <property type="match status" value="1"/>
</dbReference>
<dbReference type="EC" id="2.7.7.80" evidence="8"/>
<evidence type="ECO:0000256" key="6">
    <source>
        <dbReference type="ARBA" id="ARBA00055169"/>
    </source>
</evidence>
<comment type="function">
    <text evidence="6">Catalyzes the adenylation by ATP of the carboxyl group of the C-terminal glycine of sulfur carrier protein MoaD.</text>
</comment>
<dbReference type="GO" id="GO:0005524">
    <property type="term" value="F:ATP binding"/>
    <property type="evidence" value="ECO:0007669"/>
    <property type="project" value="UniProtKB-KW"/>
</dbReference>
<comment type="similarity">
    <text evidence="1">Belongs to the HesA/MoeB/ThiF family.</text>
</comment>
<evidence type="ECO:0000256" key="10">
    <source>
        <dbReference type="ARBA" id="ARBA00075110"/>
    </source>
</evidence>
<evidence type="ECO:0000313" key="15">
    <source>
        <dbReference type="Proteomes" id="UP000256424"/>
    </source>
</evidence>
<dbReference type="OrthoDB" id="9804286at2"/>
<evidence type="ECO:0000256" key="9">
    <source>
        <dbReference type="ARBA" id="ARBA00073635"/>
    </source>
</evidence>
<evidence type="ECO:0000256" key="5">
    <source>
        <dbReference type="ARBA" id="ARBA00052218"/>
    </source>
</evidence>
<dbReference type="InterPro" id="IPR045886">
    <property type="entry name" value="ThiF/MoeB/HesA"/>
</dbReference>
<protein>
    <recommendedName>
        <fullName evidence="9">Molybdopterin-synthase adenylyltransferase</fullName>
        <ecNumber evidence="8">2.7.7.80</ecNumber>
    </recommendedName>
    <alternativeName>
        <fullName evidence="12">MoaD protein adenylase</fullName>
    </alternativeName>
    <alternativeName>
        <fullName evidence="10">Molybdopterin-converting factor subunit 1 adenylase</fullName>
    </alternativeName>
    <alternativeName>
        <fullName evidence="11">Sulfur carrier protein MoaD adenylyltransferase</fullName>
    </alternativeName>
</protein>
<comment type="catalytic activity">
    <reaction evidence="5">
        <text>[molybdopterin-synthase sulfur-carrier protein]-C-terminal Gly-Gly + ATP + H(+) = [molybdopterin-synthase sulfur-carrier protein]-C-terminal Gly-Gly-AMP + diphosphate</text>
        <dbReference type="Rhea" id="RHEA:43616"/>
        <dbReference type="Rhea" id="RHEA-COMP:12159"/>
        <dbReference type="Rhea" id="RHEA-COMP:12202"/>
        <dbReference type="ChEBI" id="CHEBI:15378"/>
        <dbReference type="ChEBI" id="CHEBI:30616"/>
        <dbReference type="ChEBI" id="CHEBI:33019"/>
        <dbReference type="ChEBI" id="CHEBI:90618"/>
        <dbReference type="ChEBI" id="CHEBI:90778"/>
        <dbReference type="EC" id="2.7.7.80"/>
    </reaction>
</comment>
<evidence type="ECO:0000256" key="7">
    <source>
        <dbReference type="ARBA" id="ARBA00063809"/>
    </source>
</evidence>
<evidence type="ECO:0000256" key="4">
    <source>
        <dbReference type="ARBA" id="ARBA00022840"/>
    </source>
</evidence>
<keyword evidence="4" id="KW-0067">ATP-binding</keyword>
<dbReference type="GO" id="GO:0005829">
    <property type="term" value="C:cytosol"/>
    <property type="evidence" value="ECO:0007669"/>
    <property type="project" value="TreeGrafter"/>
</dbReference>
<dbReference type="EMBL" id="NXLW01000013">
    <property type="protein sequence ID" value="RDU71234.1"/>
    <property type="molecule type" value="Genomic_DNA"/>
</dbReference>
<feature type="domain" description="THIF-type NAD/FAD binding fold" evidence="13">
    <location>
        <begin position="11"/>
        <end position="245"/>
    </location>
</feature>
<dbReference type="Gene3D" id="3.40.50.720">
    <property type="entry name" value="NAD(P)-binding Rossmann-like Domain"/>
    <property type="match status" value="1"/>
</dbReference>
<dbReference type="Proteomes" id="UP000256424">
    <property type="component" value="Unassembled WGS sequence"/>
</dbReference>
<dbReference type="GO" id="GO:0008146">
    <property type="term" value="F:sulfotransferase activity"/>
    <property type="evidence" value="ECO:0007669"/>
    <property type="project" value="TreeGrafter"/>
</dbReference>
<keyword evidence="15" id="KW-1185">Reference proteome</keyword>
<comment type="subunit">
    <text evidence="7">Homodimer. Forms a stable heterotetrameric complex of 2 MoeB and 2 MoaD during adenylation of MoaD.</text>
</comment>
<dbReference type="PANTHER" id="PTHR10953">
    <property type="entry name" value="UBIQUITIN-ACTIVATING ENZYME E1"/>
    <property type="match status" value="1"/>
</dbReference>
<dbReference type="RefSeq" id="WP_104762206.1">
    <property type="nucleotide sequence ID" value="NZ_FZPM01000002.1"/>
</dbReference>
<organism evidence="14 15">
    <name type="scientific">Helicobacter aurati</name>
    <dbReference type="NCBI Taxonomy" id="137778"/>
    <lineage>
        <taxon>Bacteria</taxon>
        <taxon>Pseudomonadati</taxon>
        <taxon>Campylobacterota</taxon>
        <taxon>Epsilonproteobacteria</taxon>
        <taxon>Campylobacterales</taxon>
        <taxon>Helicobacteraceae</taxon>
        <taxon>Helicobacter</taxon>
    </lineage>
</organism>
<dbReference type="InterPro" id="IPR035985">
    <property type="entry name" value="Ubiquitin-activating_enz"/>
</dbReference>
<dbReference type="GO" id="GO:0061605">
    <property type="term" value="F:molybdopterin-synthase adenylyltransferase activity"/>
    <property type="evidence" value="ECO:0007669"/>
    <property type="project" value="UniProtKB-EC"/>
</dbReference>
<keyword evidence="2" id="KW-0808">Transferase</keyword>
<evidence type="ECO:0000256" key="2">
    <source>
        <dbReference type="ARBA" id="ARBA00022679"/>
    </source>
</evidence>
<dbReference type="FunFam" id="3.40.50.720:FF:000033">
    <property type="entry name" value="Adenylyltransferase and sulfurtransferase MOCS3"/>
    <property type="match status" value="1"/>
</dbReference>
<evidence type="ECO:0000256" key="8">
    <source>
        <dbReference type="ARBA" id="ARBA00066884"/>
    </source>
</evidence>
<evidence type="ECO:0000256" key="3">
    <source>
        <dbReference type="ARBA" id="ARBA00022741"/>
    </source>
</evidence>
<dbReference type="CDD" id="cd00757">
    <property type="entry name" value="ThiF_MoeB_HesA_family"/>
    <property type="match status" value="1"/>
</dbReference>
<accession>A0A3D8J309</accession>
<evidence type="ECO:0000256" key="12">
    <source>
        <dbReference type="ARBA" id="ARBA00078531"/>
    </source>
</evidence>